<feature type="transmembrane region" description="Helical" evidence="1">
    <location>
        <begin position="6"/>
        <end position="26"/>
    </location>
</feature>
<evidence type="ECO:0000256" key="1">
    <source>
        <dbReference type="SAM" id="Phobius"/>
    </source>
</evidence>
<gene>
    <name evidence="2" type="ORF">MAMMFC1_02414</name>
</gene>
<evidence type="ECO:0000313" key="2">
    <source>
        <dbReference type="EMBL" id="BBB91730.1"/>
    </source>
</evidence>
<proteinExistence type="predicted"/>
<feature type="transmembrane region" description="Helical" evidence="1">
    <location>
        <begin position="368"/>
        <end position="389"/>
    </location>
</feature>
<dbReference type="Pfam" id="PF18949">
    <property type="entry name" value="DUF5693"/>
    <property type="match status" value="1"/>
</dbReference>
<protein>
    <submittedName>
        <fullName evidence="2">Uncharacterized protein</fullName>
    </submittedName>
</protein>
<dbReference type="KEGG" id="mana:MAMMFC1_02414"/>
<dbReference type="AlphaFoldDB" id="A0A348AKY2"/>
<accession>A0A348AKY2</accession>
<name>A0A348AKY2_9FIRM</name>
<dbReference type="RefSeq" id="WP_126308716.1">
    <property type="nucleotide sequence ID" value="NZ_AP018449.1"/>
</dbReference>
<keyword evidence="3" id="KW-1185">Reference proteome</keyword>
<feature type="transmembrane region" description="Helical" evidence="1">
    <location>
        <begin position="498"/>
        <end position="518"/>
    </location>
</feature>
<sequence>MTSLTYNRILIGIIIIGLLAALTINWQRHLVEEKNTTIEMVMDYEDLVELAQIEGIPPAKAFKDFKEAGVTSLAVYESTLEKLDKRGKAAVFSGANILDQSRTGGLTDPFWRDMVAAGRIAPEDVYITAQDKEVFAEVREDLNRRLGPGRVVILNEGERLILAAKANYEKVIKWNLGLPKSELREVVNQGYYLVPRPTNYTKVTPGDVNSVFERLQAVDSSKVSAVMFTGDEVLGYPDLLPLTVQNFKDRGLTLAMIEHPLQLRFVKQEGLLDLATAIHYKAARVYTIPKDEQLKMKISEAILRWETTTNLERNIRINLLHRFEKAEPGMSLYETNLAYISGVKKALAAQGFAFGRAGTFEPYFPQPWLLALVMLGATAAGVLLLSLIVPLPLRWQGLLLIGLAAVLIFPVLKGGGTLTRQMTALASALIFPVLGMTWQIDRWRKQEIAGELTGRKGIGSLITNGMGALIATTAISLAGGMYLAAVLSDIRFFLEMEIYRGVKLTFVMPLVLITVVYFSRYNLFDFDETAGIKGIWRQIVKILNHPIDVKTLLFIGAAVFAAWVYVGRSGHTAGVPVPAVEQKLRMFLEQMLYARPREKELIGHTAFLLAVMSIYQRWPRFTQYLLIVTATIAQGSLIETFAHLRTPVYMSFIRGLDGLVLGVLIGLMALVGLYAVFSLVRAWRRRPATHE</sequence>
<evidence type="ECO:0000313" key="3">
    <source>
        <dbReference type="Proteomes" id="UP000276437"/>
    </source>
</evidence>
<dbReference type="OrthoDB" id="3805529at2"/>
<reference evidence="2 3" key="1">
    <citation type="journal article" date="2018" name="Int. J. Syst. Evol. Microbiol.">
        <title>Methylomusa anaerophila gen. nov., sp. nov., an anaerobic methanol-utilizing bacterium isolated from a microbial fuel cell.</title>
        <authorList>
            <person name="Amano N."/>
            <person name="Yamamuro A."/>
            <person name="Miyahara M."/>
            <person name="Kouzuma A."/>
            <person name="Abe T."/>
            <person name="Watanabe K."/>
        </authorList>
    </citation>
    <scope>NUCLEOTIDE SEQUENCE [LARGE SCALE GENOMIC DNA]</scope>
    <source>
        <strain evidence="2 3">MMFC1</strain>
    </source>
</reference>
<keyword evidence="1" id="KW-0812">Transmembrane</keyword>
<feature type="transmembrane region" description="Helical" evidence="1">
    <location>
        <begin position="656"/>
        <end position="677"/>
    </location>
</feature>
<dbReference type="Proteomes" id="UP000276437">
    <property type="component" value="Chromosome"/>
</dbReference>
<feature type="transmembrane region" description="Helical" evidence="1">
    <location>
        <begin position="461"/>
        <end position="486"/>
    </location>
</feature>
<dbReference type="InterPro" id="IPR043748">
    <property type="entry name" value="DUF5693"/>
</dbReference>
<feature type="transmembrane region" description="Helical" evidence="1">
    <location>
        <begin position="624"/>
        <end position="644"/>
    </location>
</feature>
<keyword evidence="1" id="KW-0472">Membrane</keyword>
<keyword evidence="1" id="KW-1133">Transmembrane helix</keyword>
<dbReference type="EMBL" id="AP018449">
    <property type="protein sequence ID" value="BBB91730.1"/>
    <property type="molecule type" value="Genomic_DNA"/>
</dbReference>
<organism evidence="2 3">
    <name type="scientific">Methylomusa anaerophila</name>
    <dbReference type="NCBI Taxonomy" id="1930071"/>
    <lineage>
        <taxon>Bacteria</taxon>
        <taxon>Bacillati</taxon>
        <taxon>Bacillota</taxon>
        <taxon>Negativicutes</taxon>
        <taxon>Selenomonadales</taxon>
        <taxon>Sporomusaceae</taxon>
        <taxon>Methylomusa</taxon>
    </lineage>
</organism>
<feature type="transmembrane region" description="Helical" evidence="1">
    <location>
        <begin position="395"/>
        <end position="412"/>
    </location>
</feature>